<evidence type="ECO:0000256" key="1">
    <source>
        <dbReference type="ARBA" id="ARBA00038090"/>
    </source>
</evidence>
<comment type="similarity">
    <text evidence="1">Belongs to the LTO1 family.</text>
</comment>
<evidence type="ECO:0000256" key="2">
    <source>
        <dbReference type="SAM" id="MobiDB-lite"/>
    </source>
</evidence>
<sequence length="213" mass="23409">MTMDMDSTDDFDALDSLNNLEQTYYQQGYKDGFEHGRLHGLFEGRAIGQEKAFEIWEEVGYIEGIALFWRAVAEKQTSGQAEGGKKVSPRAQNHIQTLLNLISTFPTDNPTPVPDNSSVQPDASMNAETESLKPQDEPDLAVLLERIRARYKLLCSSLGFRPRLAVASRPEDTGPDLLPRETSGVEAGVVMGAEGSGVAKGMVDGVDTRMLRF</sequence>
<dbReference type="EMBL" id="JABELV010000086">
    <property type="protein sequence ID" value="KAG7531630.1"/>
    <property type="molecule type" value="Genomic_DNA"/>
</dbReference>
<name>A0A8K0NMJ3_9TREE</name>
<comment type="caution">
    <text evidence="4">The sequence shown here is derived from an EMBL/GenBank/DDBJ whole genome shotgun (WGS) entry which is preliminary data.</text>
</comment>
<feature type="domain" description="Essential protein Yae1 N-terminal" evidence="3">
    <location>
        <begin position="28"/>
        <end position="66"/>
    </location>
</feature>
<protein>
    <recommendedName>
        <fullName evidence="3">Essential protein Yae1 N-terminal domain-containing protein</fullName>
    </recommendedName>
</protein>
<evidence type="ECO:0000313" key="5">
    <source>
        <dbReference type="Proteomes" id="UP000812966"/>
    </source>
</evidence>
<dbReference type="AlphaFoldDB" id="A0A8K0NMJ3"/>
<dbReference type="Pfam" id="PF09811">
    <property type="entry name" value="Yae1_N"/>
    <property type="match status" value="1"/>
</dbReference>
<proteinExistence type="inferred from homology"/>
<dbReference type="InterPro" id="IPR052436">
    <property type="entry name" value="LTO1_adapter"/>
</dbReference>
<dbReference type="InterPro" id="IPR019191">
    <property type="entry name" value="Essential_protein_Yae1_N"/>
</dbReference>
<feature type="region of interest" description="Disordered" evidence="2">
    <location>
        <begin position="105"/>
        <end position="134"/>
    </location>
</feature>
<keyword evidence="5" id="KW-1185">Reference proteome</keyword>
<dbReference type="PANTHER" id="PTHR28532:SF1">
    <property type="entry name" value="ORAL CANCER OVEREXPRESSED 1"/>
    <property type="match status" value="1"/>
</dbReference>
<accession>A0A8K0NMJ3</accession>
<evidence type="ECO:0000313" key="4">
    <source>
        <dbReference type="EMBL" id="KAG7531630.1"/>
    </source>
</evidence>
<reference evidence="4" key="1">
    <citation type="submission" date="2020-04" db="EMBL/GenBank/DDBJ databases">
        <title>Analysis of mating type loci in Filobasidium floriforme.</title>
        <authorList>
            <person name="Nowrousian M."/>
        </authorList>
    </citation>
    <scope>NUCLEOTIDE SEQUENCE</scope>
    <source>
        <strain evidence="4">CBS 6242</strain>
    </source>
</reference>
<organism evidence="4 5">
    <name type="scientific">Filobasidium floriforme</name>
    <dbReference type="NCBI Taxonomy" id="5210"/>
    <lineage>
        <taxon>Eukaryota</taxon>
        <taxon>Fungi</taxon>
        <taxon>Dikarya</taxon>
        <taxon>Basidiomycota</taxon>
        <taxon>Agaricomycotina</taxon>
        <taxon>Tremellomycetes</taxon>
        <taxon>Filobasidiales</taxon>
        <taxon>Filobasidiaceae</taxon>
        <taxon>Filobasidium</taxon>
    </lineage>
</organism>
<dbReference type="Proteomes" id="UP000812966">
    <property type="component" value="Unassembled WGS sequence"/>
</dbReference>
<dbReference type="PANTHER" id="PTHR28532">
    <property type="entry name" value="GEO13458P1"/>
    <property type="match status" value="1"/>
</dbReference>
<evidence type="ECO:0000259" key="3">
    <source>
        <dbReference type="Pfam" id="PF09811"/>
    </source>
</evidence>
<gene>
    <name evidence="4" type="ORF">FFLO_04214</name>
</gene>
<feature type="compositionally biased region" description="Polar residues" evidence="2">
    <location>
        <begin position="105"/>
        <end position="129"/>
    </location>
</feature>